<keyword evidence="5" id="KW-0732">Signal</keyword>
<name>A0A9P4JBY1_9PEZI</name>
<evidence type="ECO:0000256" key="2">
    <source>
        <dbReference type="ARBA" id="ARBA00017880"/>
    </source>
</evidence>
<dbReference type="GO" id="GO:0010508">
    <property type="term" value="P:positive regulation of autophagy"/>
    <property type="evidence" value="ECO:0007669"/>
    <property type="project" value="TreeGrafter"/>
</dbReference>
<evidence type="ECO:0000256" key="1">
    <source>
        <dbReference type="ARBA" id="ARBA00010546"/>
    </source>
</evidence>
<feature type="region of interest" description="Disordered" evidence="6">
    <location>
        <begin position="26"/>
        <end position="131"/>
    </location>
</feature>
<comment type="similarity">
    <text evidence="1 5">Belongs to the NPR3 family.</text>
</comment>
<dbReference type="GO" id="GO:0038202">
    <property type="term" value="P:TORC1 signaling"/>
    <property type="evidence" value="ECO:0007669"/>
    <property type="project" value="TreeGrafter"/>
</dbReference>
<proteinExistence type="inferred from homology"/>
<keyword evidence="9" id="KW-1185">Reference proteome</keyword>
<dbReference type="AlphaFoldDB" id="A0A9P4JBY1"/>
<evidence type="ECO:0000256" key="6">
    <source>
        <dbReference type="SAM" id="MobiDB-lite"/>
    </source>
</evidence>
<reference evidence="8" key="1">
    <citation type="journal article" date="2020" name="Stud. Mycol.">
        <title>101 Dothideomycetes genomes: a test case for predicting lifestyles and emergence of pathogens.</title>
        <authorList>
            <person name="Haridas S."/>
            <person name="Albert R."/>
            <person name="Binder M."/>
            <person name="Bloem J."/>
            <person name="Labutti K."/>
            <person name="Salamov A."/>
            <person name="Andreopoulos B."/>
            <person name="Baker S."/>
            <person name="Barry K."/>
            <person name="Bills G."/>
            <person name="Bluhm B."/>
            <person name="Cannon C."/>
            <person name="Castanera R."/>
            <person name="Culley D."/>
            <person name="Daum C."/>
            <person name="Ezra D."/>
            <person name="Gonzalez J."/>
            <person name="Henrissat B."/>
            <person name="Kuo A."/>
            <person name="Liang C."/>
            <person name="Lipzen A."/>
            <person name="Lutzoni F."/>
            <person name="Magnuson J."/>
            <person name="Mondo S."/>
            <person name="Nolan M."/>
            <person name="Ohm R."/>
            <person name="Pangilinan J."/>
            <person name="Park H.-J."/>
            <person name="Ramirez L."/>
            <person name="Alfaro M."/>
            <person name="Sun H."/>
            <person name="Tritt A."/>
            <person name="Yoshinaga Y."/>
            <person name="Zwiers L.-H."/>
            <person name="Turgeon B."/>
            <person name="Goodwin S."/>
            <person name="Spatafora J."/>
            <person name="Crous P."/>
            <person name="Grigoriev I."/>
        </authorList>
    </citation>
    <scope>NUCLEOTIDE SEQUENCE</scope>
    <source>
        <strain evidence="8">CBS 260.36</strain>
    </source>
</reference>
<dbReference type="EMBL" id="ML996082">
    <property type="protein sequence ID" value="KAF2156034.1"/>
    <property type="molecule type" value="Genomic_DNA"/>
</dbReference>
<sequence length="790" mass="85969">MSSASSDPALLALILTIRTRSGPRIVFHYPAHPTSSTPHSHHHHRRHTSLDTQSSTSSSTAAEDNTTTTNTHNPTSDTEDVSSPSRGDLSSKPARKTRTLREEGPDEYQDEYYDDDDLPSSRVPAGPTIGVKDERPAEWEVLLGFPTSALSRLLCPAREARKKRFEVGVGDVVFLGYPTFVRDDGGWRKGGRKSRTTTSTAAAAAAAAVEGARDIRRERLGDELAGSPAGSAAVTVGAGSFGSQGGVSEEAKSVSAGSDGESGGDMAMYHVVFVMAPSPLQHQAKIADMYENVVKKFAKALKYEQARTGYVWAESRRILDMKSRGKEDGINISILWPQIMQASTLARSIAHIYTAISASKIAHVSIGETVDASMQIPWTMSTSNAPTPADPQTPGLWVTTASMLEEDGTLSPHAALLLLEEKETLLKEIESDNRELAAPLGYFIRELTPTKSLQKMAIRLSLRLPDLQFLARHLIYWRRARAIPPLHIRDIYIVSPLADMRSFSAATEAFERRFPGLPSLPRILQSLSSRPLPYGYLIPSQDHKPVYMDILAWLLRGNWVTQLRTFAWVRVSTEIKTKAAIQAKKEEQRGSAKGRSSKRDSTASGPSGTGLERQITNDSYSEDERSRGEKSAAAGILSPLLNPVTDASKSDAGSVGSNRTAVQVSAGLGPSPLNKVAQHEAPSPLSINGKTVATEDDTGTIPPLDLAAQEPSVILAPQKASTEESHWLSLIRDSLSDEDLQSAWPTLSMYFDGQWALEDVAAREGMKRSRVANLVARLEREGVLCIARHW</sequence>
<feature type="region of interest" description="Disordered" evidence="6">
    <location>
        <begin position="580"/>
        <end position="637"/>
    </location>
</feature>
<dbReference type="GO" id="GO:1904262">
    <property type="term" value="P:negative regulation of TORC1 signaling"/>
    <property type="evidence" value="ECO:0007669"/>
    <property type="project" value="TreeGrafter"/>
</dbReference>
<dbReference type="InterPro" id="IPR005365">
    <property type="entry name" value="Npr3"/>
</dbReference>
<keyword evidence="5" id="KW-0469">Meiosis</keyword>
<dbReference type="GO" id="GO:1990130">
    <property type="term" value="C:GATOR1 complex"/>
    <property type="evidence" value="ECO:0007669"/>
    <property type="project" value="TreeGrafter"/>
</dbReference>
<feature type="domain" description="GATOR1 complex protein NPRL3 C-terminal HTH" evidence="7">
    <location>
        <begin position="722"/>
        <end position="780"/>
    </location>
</feature>
<comment type="subcellular location">
    <subcellularLocation>
        <location evidence="5">Vacuole membrane</location>
        <topology evidence="5">Peripheral membrane protein</topology>
    </subcellularLocation>
</comment>
<dbReference type="GO" id="GO:0005774">
    <property type="term" value="C:vacuolar membrane"/>
    <property type="evidence" value="ECO:0007669"/>
    <property type="project" value="UniProtKB-SubCell"/>
</dbReference>
<feature type="compositionally biased region" description="Low complexity" evidence="6">
    <location>
        <begin position="50"/>
        <end position="76"/>
    </location>
</feature>
<dbReference type="OrthoDB" id="434783at2759"/>
<evidence type="ECO:0000313" key="8">
    <source>
        <dbReference type="EMBL" id="KAF2156034.1"/>
    </source>
</evidence>
<comment type="caution">
    <text evidence="8">The sequence shown here is derived from an EMBL/GenBank/DDBJ whole genome shotgun (WGS) entry which is preliminary data.</text>
</comment>
<dbReference type="GO" id="GO:0051321">
    <property type="term" value="P:meiotic cell cycle"/>
    <property type="evidence" value="ECO:0007669"/>
    <property type="project" value="UniProtKB-UniRule"/>
</dbReference>
<evidence type="ECO:0000256" key="4">
    <source>
        <dbReference type="ARBA" id="ARBA00030028"/>
    </source>
</evidence>
<dbReference type="Pfam" id="PF03666">
    <property type="entry name" value="NPR3"/>
    <property type="match status" value="1"/>
</dbReference>
<gene>
    <name evidence="8" type="ORF">K461DRAFT_221379</name>
</gene>
<feature type="compositionally biased region" description="Acidic residues" evidence="6">
    <location>
        <begin position="104"/>
        <end position="118"/>
    </location>
</feature>
<dbReference type="InterPro" id="IPR056603">
    <property type="entry name" value="HTH_NPRL3"/>
</dbReference>
<dbReference type="Pfam" id="PF24064">
    <property type="entry name" value="HTH_NPRL3"/>
    <property type="match status" value="1"/>
</dbReference>
<dbReference type="Proteomes" id="UP000799439">
    <property type="component" value="Unassembled WGS sequence"/>
</dbReference>
<feature type="region of interest" description="Disordered" evidence="6">
    <location>
        <begin position="664"/>
        <end position="704"/>
    </location>
</feature>
<protein>
    <recommendedName>
        <fullName evidence="2 5">Nitrogen permease regulator 3</fullName>
    </recommendedName>
    <alternativeName>
        <fullName evidence="4 5">Required for meiotic nuclear division protein 11</fullName>
    </alternativeName>
</protein>
<organism evidence="8 9">
    <name type="scientific">Myriangium duriaei CBS 260.36</name>
    <dbReference type="NCBI Taxonomy" id="1168546"/>
    <lineage>
        <taxon>Eukaryota</taxon>
        <taxon>Fungi</taxon>
        <taxon>Dikarya</taxon>
        <taxon>Ascomycota</taxon>
        <taxon>Pezizomycotina</taxon>
        <taxon>Dothideomycetes</taxon>
        <taxon>Dothideomycetidae</taxon>
        <taxon>Myriangiales</taxon>
        <taxon>Myriangiaceae</taxon>
        <taxon>Myriangium</taxon>
    </lineage>
</organism>
<dbReference type="GO" id="GO:0034198">
    <property type="term" value="P:cellular response to amino acid starvation"/>
    <property type="evidence" value="ECO:0007669"/>
    <property type="project" value="TreeGrafter"/>
</dbReference>
<comment type="function">
    <text evidence="3 5">Mediates inactivation of the TORC1 complex in response to amino acid starvation. Required for meiotic nuclear division.</text>
</comment>
<evidence type="ECO:0000259" key="7">
    <source>
        <dbReference type="Pfam" id="PF24064"/>
    </source>
</evidence>
<evidence type="ECO:0000256" key="3">
    <source>
        <dbReference type="ARBA" id="ARBA00025376"/>
    </source>
</evidence>
<dbReference type="PANTHER" id="PTHR13153:SF5">
    <property type="entry name" value="GATOR COMPLEX PROTEIN NPRL3"/>
    <property type="match status" value="1"/>
</dbReference>
<evidence type="ECO:0000313" key="9">
    <source>
        <dbReference type="Proteomes" id="UP000799439"/>
    </source>
</evidence>
<accession>A0A9P4JBY1</accession>
<feature type="compositionally biased region" description="Basic and acidic residues" evidence="6">
    <location>
        <begin position="580"/>
        <end position="590"/>
    </location>
</feature>
<evidence type="ECO:0000256" key="5">
    <source>
        <dbReference type="RuleBase" id="RU368069"/>
    </source>
</evidence>
<dbReference type="PANTHER" id="PTHR13153">
    <property type="entry name" value="CGTHBA PROTEIN -14 GENE PROTEIN"/>
    <property type="match status" value="1"/>
</dbReference>